<dbReference type="InterPro" id="IPR036291">
    <property type="entry name" value="NAD(P)-bd_dom_sf"/>
</dbReference>
<evidence type="ECO:0000313" key="3">
    <source>
        <dbReference type="EMBL" id="AYL96323.1"/>
    </source>
</evidence>
<dbReference type="InterPro" id="IPR037108">
    <property type="entry name" value="TM1727-like_C_sf"/>
</dbReference>
<dbReference type="Gene3D" id="1.10.1040.20">
    <property type="entry name" value="ProC-like, C-terminal domain"/>
    <property type="match status" value="1"/>
</dbReference>
<dbReference type="Gene3D" id="3.40.50.720">
    <property type="entry name" value="NAD(P)-binding Rossmann-like Domain"/>
    <property type="match status" value="1"/>
</dbReference>
<dbReference type="OrthoDB" id="9810755at2"/>
<dbReference type="SUPFAM" id="SSF48179">
    <property type="entry name" value="6-phosphogluconate dehydrogenase C-terminal domain-like"/>
    <property type="match status" value="1"/>
</dbReference>
<dbReference type="PANTHER" id="PTHR40459:SF1">
    <property type="entry name" value="CONSERVED HYPOTHETICAL ALANINE AND LEUCINE RICH PROTEIN"/>
    <property type="match status" value="1"/>
</dbReference>
<evidence type="ECO:0000259" key="1">
    <source>
        <dbReference type="Pfam" id="PF03807"/>
    </source>
</evidence>
<organism evidence="3 4">
    <name type="scientific">Mucilaginibacter celer</name>
    <dbReference type="NCBI Taxonomy" id="2305508"/>
    <lineage>
        <taxon>Bacteria</taxon>
        <taxon>Pseudomonadati</taxon>
        <taxon>Bacteroidota</taxon>
        <taxon>Sphingobacteriia</taxon>
        <taxon>Sphingobacteriales</taxon>
        <taxon>Sphingobacteriaceae</taxon>
        <taxon>Mucilaginibacter</taxon>
    </lineage>
</organism>
<accession>A0A494VXW1</accession>
<protein>
    <submittedName>
        <fullName evidence="3">DUF2520 domain-containing protein</fullName>
    </submittedName>
</protein>
<dbReference type="EMBL" id="CP032869">
    <property type="protein sequence ID" value="AYL96323.1"/>
    <property type="molecule type" value="Genomic_DNA"/>
</dbReference>
<dbReference type="KEGG" id="muh:HYN43_013920"/>
<evidence type="ECO:0000259" key="2">
    <source>
        <dbReference type="Pfam" id="PF10728"/>
    </source>
</evidence>
<evidence type="ECO:0000313" key="4">
    <source>
        <dbReference type="Proteomes" id="UP000270046"/>
    </source>
</evidence>
<feature type="domain" description="Pyrroline-5-carboxylate reductase catalytic N-terminal" evidence="1">
    <location>
        <begin position="2"/>
        <end position="87"/>
    </location>
</feature>
<sequence>MRITIIGSGNVATHMAAAFKNAGHGIVQVYSPNLQNAALLAYHVGAEAIDNLDHINADTGMFVISVKDDAITAVARALAVHKKLIVHTSGATDLNSLLAFTPDAGVFYPLQTFSKVREIDFRSVPLCLEGAGDEILAQLKQLAFTISNNVYTVNSAQRKILHLAAVFACNFPNYLYGVAQHLLAQHQMEFGMLRPLILETAQKVQEQLPGAVQTGPAVRNDAGTMNAHLQMLSDMPGLQDIYTLLSQGIIKNNNDVTANG</sequence>
<dbReference type="SUPFAM" id="SSF51735">
    <property type="entry name" value="NAD(P)-binding Rossmann-fold domains"/>
    <property type="match status" value="1"/>
</dbReference>
<proteinExistence type="predicted"/>
<dbReference type="InterPro" id="IPR028939">
    <property type="entry name" value="P5C_Rdtase_cat_N"/>
</dbReference>
<dbReference type="Proteomes" id="UP000270046">
    <property type="component" value="Chromosome"/>
</dbReference>
<dbReference type="RefSeq" id="WP_119409920.1">
    <property type="nucleotide sequence ID" value="NZ_CP032869.1"/>
</dbReference>
<feature type="domain" description="DUF2520" evidence="2">
    <location>
        <begin position="124"/>
        <end position="247"/>
    </location>
</feature>
<dbReference type="InterPro" id="IPR008927">
    <property type="entry name" value="6-PGluconate_DH-like_C_sf"/>
</dbReference>
<reference evidence="3 4" key="1">
    <citation type="submission" date="2018-10" db="EMBL/GenBank/DDBJ databases">
        <title>Genome sequencing of Mucilaginibacter sp. HYN0043.</title>
        <authorList>
            <person name="Kim M."/>
            <person name="Yi H."/>
        </authorList>
    </citation>
    <scope>NUCLEOTIDE SEQUENCE [LARGE SCALE GENOMIC DNA]</scope>
    <source>
        <strain evidence="3 4">HYN0043</strain>
    </source>
</reference>
<gene>
    <name evidence="3" type="ORF">HYN43_013920</name>
</gene>
<dbReference type="Pfam" id="PF03807">
    <property type="entry name" value="F420_oxidored"/>
    <property type="match status" value="1"/>
</dbReference>
<dbReference type="AlphaFoldDB" id="A0A494VXW1"/>
<dbReference type="InterPro" id="IPR018931">
    <property type="entry name" value="DUF2520"/>
</dbReference>
<dbReference type="Pfam" id="PF10728">
    <property type="entry name" value="DUF2520"/>
    <property type="match status" value="1"/>
</dbReference>
<name>A0A494VXW1_9SPHI</name>
<keyword evidence="4" id="KW-1185">Reference proteome</keyword>
<dbReference type="PANTHER" id="PTHR40459">
    <property type="entry name" value="CONSERVED HYPOTHETICAL ALANINE AND LEUCINE RICH PROTEIN"/>
    <property type="match status" value="1"/>
</dbReference>